<proteinExistence type="predicted"/>
<organism evidence="1 2">
    <name type="scientific">Paenibacillus macquariensis</name>
    <dbReference type="NCBI Taxonomy" id="948756"/>
    <lineage>
        <taxon>Bacteria</taxon>
        <taxon>Bacillati</taxon>
        <taxon>Bacillota</taxon>
        <taxon>Bacilli</taxon>
        <taxon>Bacillales</taxon>
        <taxon>Paenibacillaceae</taxon>
        <taxon>Paenibacillus</taxon>
    </lineage>
</organism>
<dbReference type="EMBL" id="FTNK01000024">
    <property type="protein sequence ID" value="SIR62530.1"/>
    <property type="molecule type" value="Genomic_DNA"/>
</dbReference>
<reference evidence="1 2" key="1">
    <citation type="submission" date="2017-01" db="EMBL/GenBank/DDBJ databases">
        <authorList>
            <person name="Varghese N."/>
            <person name="Submissions S."/>
        </authorList>
    </citation>
    <scope>NUCLEOTIDE SEQUENCE [LARGE SCALE GENOMIC DNA]</scope>
    <source>
        <strain evidence="1 2">ATCC 23464</strain>
    </source>
</reference>
<evidence type="ECO:0000313" key="2">
    <source>
        <dbReference type="Proteomes" id="UP000186666"/>
    </source>
</evidence>
<name>A0ABY1KFR0_9BACL</name>
<evidence type="ECO:0000313" key="1">
    <source>
        <dbReference type="EMBL" id="SIR62530.1"/>
    </source>
</evidence>
<comment type="caution">
    <text evidence="1">The sequence shown here is derived from an EMBL/GenBank/DDBJ whole genome shotgun (WGS) entry which is preliminary data.</text>
</comment>
<sequence length="69" mass="7862">MNVNNEKVVSVSVESESLLHVDNGRVHIIIDLENGQYSCEGQGMVLLKEVRSGFRWNGREYHTGACRYH</sequence>
<keyword evidence="2" id="KW-1185">Reference proteome</keyword>
<dbReference type="Proteomes" id="UP000186666">
    <property type="component" value="Unassembled WGS sequence"/>
</dbReference>
<gene>
    <name evidence="1" type="ORF">SAMN05421578_12412</name>
</gene>
<accession>A0ABY1KFR0</accession>
<protein>
    <submittedName>
        <fullName evidence="1">Uncharacterized protein</fullName>
    </submittedName>
</protein>